<dbReference type="PROSITE" id="PS50943">
    <property type="entry name" value="HTH_CROC1"/>
    <property type="match status" value="1"/>
</dbReference>
<dbReference type="Proteomes" id="UP000308978">
    <property type="component" value="Unassembled WGS sequence"/>
</dbReference>
<accession>A0A4V3WV08</accession>
<comment type="caution">
    <text evidence="2">The sequence shown here is derived from an EMBL/GenBank/DDBJ whole genome shotgun (WGS) entry which is preliminary data.</text>
</comment>
<evidence type="ECO:0000313" key="2">
    <source>
        <dbReference type="EMBL" id="THG37907.1"/>
    </source>
</evidence>
<name>A0A4V3WV08_9ACTN</name>
<evidence type="ECO:0000313" key="3">
    <source>
        <dbReference type="Proteomes" id="UP000308978"/>
    </source>
</evidence>
<dbReference type="CDD" id="cd00093">
    <property type="entry name" value="HTH_XRE"/>
    <property type="match status" value="1"/>
</dbReference>
<sequence length="80" mass="9048">MGVIVNLDVMLARRKMASNDLAERIGLSQNNLSRIKTGKIKAIRFSTLGALCRELDCKPGDLLDYIYDETDELDDFEPEE</sequence>
<protein>
    <submittedName>
        <fullName evidence="2">Transcriptional regulator</fullName>
    </submittedName>
</protein>
<dbReference type="GeneID" id="82191736"/>
<dbReference type="RefSeq" id="WP_016310571.1">
    <property type="nucleotide sequence ID" value="NZ_CAJTBT010000003.1"/>
</dbReference>
<evidence type="ECO:0000259" key="1">
    <source>
        <dbReference type="PROSITE" id="PS50943"/>
    </source>
</evidence>
<dbReference type="AlphaFoldDB" id="A0A4V3WV08"/>
<organism evidence="2 3">
    <name type="scientific">Adlercreutzia caecimuris</name>
    <dbReference type="NCBI Taxonomy" id="671266"/>
    <lineage>
        <taxon>Bacteria</taxon>
        <taxon>Bacillati</taxon>
        <taxon>Actinomycetota</taxon>
        <taxon>Coriobacteriia</taxon>
        <taxon>Eggerthellales</taxon>
        <taxon>Eggerthellaceae</taxon>
        <taxon>Adlercreutzia</taxon>
    </lineage>
</organism>
<dbReference type="InterPro" id="IPR010982">
    <property type="entry name" value="Lambda_DNA-bd_dom_sf"/>
</dbReference>
<feature type="domain" description="HTH cro/C1-type" evidence="1">
    <location>
        <begin position="20"/>
        <end position="62"/>
    </location>
</feature>
<reference evidence="2 3" key="1">
    <citation type="submission" date="2019-04" db="EMBL/GenBank/DDBJ databases">
        <title>Microbes associate with the intestines of laboratory mice.</title>
        <authorList>
            <person name="Navarre W."/>
            <person name="Wong E."/>
            <person name="Huang K.C."/>
            <person name="Tropini C."/>
            <person name="Ng K."/>
            <person name="Yu B."/>
        </authorList>
    </citation>
    <scope>NUCLEOTIDE SEQUENCE [LARGE SCALE GENOMIC DNA]</scope>
    <source>
        <strain evidence="2 3">NM80_B27</strain>
    </source>
</reference>
<dbReference type="InterPro" id="IPR001387">
    <property type="entry name" value="Cro/C1-type_HTH"/>
</dbReference>
<dbReference type="Pfam" id="PF13443">
    <property type="entry name" value="HTH_26"/>
    <property type="match status" value="1"/>
</dbReference>
<dbReference type="EMBL" id="SSTJ01000003">
    <property type="protein sequence ID" value="THG37907.1"/>
    <property type="molecule type" value="Genomic_DNA"/>
</dbReference>
<dbReference type="Gene3D" id="1.10.260.40">
    <property type="entry name" value="lambda repressor-like DNA-binding domains"/>
    <property type="match status" value="1"/>
</dbReference>
<dbReference type="PANTHER" id="PTHR37301">
    <property type="entry name" value="DNA-BINDING PROTEIN-RELATED"/>
    <property type="match status" value="1"/>
</dbReference>
<dbReference type="GO" id="GO:0003677">
    <property type="term" value="F:DNA binding"/>
    <property type="evidence" value="ECO:0007669"/>
    <property type="project" value="InterPro"/>
</dbReference>
<gene>
    <name evidence="2" type="ORF">E5986_03315</name>
</gene>
<dbReference type="SMART" id="SM00530">
    <property type="entry name" value="HTH_XRE"/>
    <property type="match status" value="1"/>
</dbReference>
<proteinExistence type="predicted"/>
<dbReference type="PANTHER" id="PTHR37301:SF1">
    <property type="entry name" value="DNA-BINDING PROTEIN"/>
    <property type="match status" value="1"/>
</dbReference>
<dbReference type="SUPFAM" id="SSF47413">
    <property type="entry name" value="lambda repressor-like DNA-binding domains"/>
    <property type="match status" value="1"/>
</dbReference>